<organism evidence="2 3">
    <name type="scientific">Blautia parvula</name>
    <dbReference type="NCBI Taxonomy" id="2877527"/>
    <lineage>
        <taxon>Bacteria</taxon>
        <taxon>Bacillati</taxon>
        <taxon>Bacillota</taxon>
        <taxon>Clostridia</taxon>
        <taxon>Lachnospirales</taxon>
        <taxon>Lachnospiraceae</taxon>
        <taxon>Blautia</taxon>
    </lineage>
</organism>
<evidence type="ECO:0000259" key="1">
    <source>
        <dbReference type="Pfam" id="PF18631"/>
    </source>
</evidence>
<dbReference type="EMBL" id="BAABZQ010000001">
    <property type="protein sequence ID" value="GAA6497738.1"/>
    <property type="molecule type" value="Genomic_DNA"/>
</dbReference>
<keyword evidence="3" id="KW-1185">Reference proteome</keyword>
<evidence type="ECO:0000313" key="2">
    <source>
        <dbReference type="EMBL" id="GAA6497738.1"/>
    </source>
</evidence>
<sequence>MGKHWKDVKAEIEAENDRIWFDEPEYITMSKMGVYPSGAGTQGQTLGNLFFLTGDTQAMGWWTIEPAMYCILGDERFSLEHCKQMFVYLNHEMANLMGGQFGEGCPAPWLNLKLMWQFTLDIEDSYDTIQTKEELKSLLWSWFNYVDRINRWFYTVFPWEIGKLMPRLDPEYLQKAADFQGYEVVKK</sequence>
<name>A0ABQ0BMH9_9FIRM</name>
<proteinExistence type="predicted"/>
<reference evidence="2 3" key="1">
    <citation type="submission" date="2024-04" db="EMBL/GenBank/DDBJ databases">
        <title>Defined microbial consortia suppress multidrug-resistant proinflammatory Enterobacteriaceae via ecological control.</title>
        <authorList>
            <person name="Furuichi M."/>
            <person name="Kawaguchi T."/>
            <person name="Pust M."/>
            <person name="Yasuma K."/>
            <person name="Plichta D."/>
            <person name="Hasegawa N."/>
            <person name="Ohya T."/>
            <person name="Bhattarai S."/>
            <person name="Sasajima S."/>
            <person name="Aoto Y."/>
            <person name="Tuganbaev T."/>
            <person name="Yaginuma M."/>
            <person name="Ueda M."/>
            <person name="Okahashi N."/>
            <person name="Amafuji K."/>
            <person name="Kiridooshi Y."/>
            <person name="Sugita K."/>
            <person name="Strazar M."/>
            <person name="Skelly A."/>
            <person name="Suda W."/>
            <person name="Hattori M."/>
            <person name="Nakamoto N."/>
            <person name="Caballero S."/>
            <person name="Norman J."/>
            <person name="Olle B."/>
            <person name="Tanoue T."/>
            <person name="Arita M."/>
            <person name="Bucci V."/>
            <person name="Atarashi K."/>
            <person name="Xavier R."/>
            <person name="Honda K."/>
        </authorList>
    </citation>
    <scope>NUCLEOTIDE SEQUENCE [LARGE SCALE GENOMIC DNA]</scope>
    <source>
        <strain evidence="3">k34-0107-D12</strain>
    </source>
</reference>
<dbReference type="InterPro" id="IPR040602">
    <property type="entry name" value="Cucumopine_C"/>
</dbReference>
<protein>
    <recommendedName>
        <fullName evidence="1">Cucumopine synthase C-terminal helical bundle domain-containing protein</fullName>
    </recommendedName>
</protein>
<dbReference type="Proteomes" id="UP001600941">
    <property type="component" value="Unassembled WGS sequence"/>
</dbReference>
<accession>A0ABQ0BMH9</accession>
<dbReference type="Pfam" id="PF18631">
    <property type="entry name" value="Cucumopine_C"/>
    <property type="match status" value="1"/>
</dbReference>
<feature type="domain" description="Cucumopine synthase C-terminal helical bundle" evidence="1">
    <location>
        <begin position="5"/>
        <end position="153"/>
    </location>
</feature>
<dbReference type="RefSeq" id="WP_033139838.1">
    <property type="nucleotide sequence ID" value="NZ_AP031413.1"/>
</dbReference>
<gene>
    <name evidence="2" type="ORF">K340107D12_05540</name>
</gene>
<comment type="caution">
    <text evidence="2">The sequence shown here is derived from an EMBL/GenBank/DDBJ whole genome shotgun (WGS) entry which is preliminary data.</text>
</comment>
<evidence type="ECO:0000313" key="3">
    <source>
        <dbReference type="Proteomes" id="UP001600941"/>
    </source>
</evidence>